<evidence type="ECO:0000313" key="2">
    <source>
        <dbReference type="Proteomes" id="UP000076154"/>
    </source>
</evidence>
<dbReference type="AlphaFoldDB" id="A0A369JTL7"/>
<sequence length="433" mass="49940">MEILQEIFFHSMMEVLMPEIHARARPLIFSHVCGHWRQVVLSTPALWARVVVQIQFRYRPSYTSIVNLWLERSHSFPLDLYLLDSRCTISRLNPDPVLELLLAHAHRWHTISWCLQDGDSAEQFLENSIGAGHENLLESLDISILRCKGDQSERFPLALQPFSHLRRLSYSSNTSQCLLNLPFTHLTHLKLQCPIPVDVCGRILSQCLTVVNVSIRDIIAPLDEICRTHLFLPELRSLDLYSSWGDLGLLLGQLNCPNLHILGLRCGGSQHSHVKAYETFLLRSGCHLLKFTFYDNWLPEGYLVRLLAISCLKSLQNLEVACYNLSDCTINLLTQREVLPRLKRLEIWYCCSSDGKLADMIASRWRKRPSSPRYTLTWCSLGLNFSVPPGKRLYHCDDEEEQKAILSAHKKDMKRFRSFTADGLELHWNLNTH</sequence>
<organism evidence="1 2">
    <name type="scientific">Hypsizygus marmoreus</name>
    <name type="common">White beech mushroom</name>
    <name type="synonym">Agaricus marmoreus</name>
    <dbReference type="NCBI Taxonomy" id="39966"/>
    <lineage>
        <taxon>Eukaryota</taxon>
        <taxon>Fungi</taxon>
        <taxon>Dikarya</taxon>
        <taxon>Basidiomycota</taxon>
        <taxon>Agaricomycotina</taxon>
        <taxon>Agaricomycetes</taxon>
        <taxon>Agaricomycetidae</taxon>
        <taxon>Agaricales</taxon>
        <taxon>Tricholomatineae</taxon>
        <taxon>Lyophyllaceae</taxon>
        <taxon>Hypsizygus</taxon>
    </lineage>
</organism>
<dbReference type="EMBL" id="LUEZ02000040">
    <property type="protein sequence ID" value="RDB25659.1"/>
    <property type="molecule type" value="Genomic_DNA"/>
</dbReference>
<evidence type="ECO:0000313" key="1">
    <source>
        <dbReference type="EMBL" id="RDB25659.1"/>
    </source>
</evidence>
<dbReference type="InParanoid" id="A0A369JTL7"/>
<dbReference type="Proteomes" id="UP000076154">
    <property type="component" value="Unassembled WGS sequence"/>
</dbReference>
<comment type="caution">
    <text evidence="1">The sequence shown here is derived from an EMBL/GenBank/DDBJ whole genome shotgun (WGS) entry which is preliminary data.</text>
</comment>
<evidence type="ECO:0008006" key="3">
    <source>
        <dbReference type="Google" id="ProtNLM"/>
    </source>
</evidence>
<proteinExistence type="predicted"/>
<gene>
    <name evidence="1" type="ORF">Hypma_006246</name>
</gene>
<name>A0A369JTL7_HYPMA</name>
<dbReference type="OrthoDB" id="2999674at2759"/>
<dbReference type="SUPFAM" id="SSF52047">
    <property type="entry name" value="RNI-like"/>
    <property type="match status" value="1"/>
</dbReference>
<reference evidence="1" key="1">
    <citation type="submission" date="2018-04" db="EMBL/GenBank/DDBJ databases">
        <title>Whole genome sequencing of Hypsizygus marmoreus.</title>
        <authorList>
            <person name="Choi I.-G."/>
            <person name="Min B."/>
            <person name="Kim J.-G."/>
            <person name="Kim S."/>
            <person name="Oh Y.-L."/>
            <person name="Kong W.-S."/>
            <person name="Park H."/>
            <person name="Jeong J."/>
            <person name="Song E.-S."/>
        </authorList>
    </citation>
    <scope>NUCLEOTIDE SEQUENCE [LARGE SCALE GENOMIC DNA]</scope>
    <source>
        <strain evidence="1">51987-8</strain>
    </source>
</reference>
<accession>A0A369JTL7</accession>
<dbReference type="Gene3D" id="3.80.10.10">
    <property type="entry name" value="Ribonuclease Inhibitor"/>
    <property type="match status" value="1"/>
</dbReference>
<dbReference type="InterPro" id="IPR032675">
    <property type="entry name" value="LRR_dom_sf"/>
</dbReference>
<protein>
    <recommendedName>
        <fullName evidence="3">F-box domain-containing protein</fullName>
    </recommendedName>
</protein>
<keyword evidence="2" id="KW-1185">Reference proteome</keyword>